<dbReference type="AlphaFoldDB" id="A0A397SWA2"/>
<sequence length="424" mass="48777">MATTTVEPFSKNASKQSLPENEQMKQELIETILASDLNNVSLPNSTYLIAKNKQNEEGKKYQLEPVYHIYARTANYQTSTAMKLELHEYQIKAAQELANRYIDYQNNPDKPKNEKGEIIPIILTLASITGSGYSKVIVEQTLNKLSDIKGYKSFILTSEVKSFADINSGDIEEQVDKILELSPQGIILASGTPVYSVRLNSYVKQLESLNYKLETHVPVRKVTDKQMIKHTIALGGYNSPMEEMVNEILRDLRKLEKLTQRVPANDIVVYADIEVSKDERYSLKEEFKRNLFGKNGAKDNTYERFIESDFQHIIFNRSLAEGWDNPYVYIAYIDKTIGSEVAVEQIIGRVLRQPNCHYYESEELNKAYFHIRVDEDKVFRKIIDDLRSRLEGEGSPVKVREEKLVDKIDVPPKSEKTWRVPYLS</sequence>
<keyword evidence="3" id="KW-1185">Reference proteome</keyword>
<evidence type="ECO:0000313" key="3">
    <source>
        <dbReference type="Proteomes" id="UP000265703"/>
    </source>
</evidence>
<feature type="compositionally biased region" description="Polar residues" evidence="1">
    <location>
        <begin position="1"/>
        <end position="20"/>
    </location>
</feature>
<accession>A0A397SWA2</accession>
<gene>
    <name evidence="2" type="ORF">C1645_824017</name>
</gene>
<protein>
    <submittedName>
        <fullName evidence="2">Uncharacterized protein</fullName>
    </submittedName>
</protein>
<dbReference type="Gene3D" id="3.40.50.300">
    <property type="entry name" value="P-loop containing nucleotide triphosphate hydrolases"/>
    <property type="match status" value="1"/>
</dbReference>
<proteinExistence type="predicted"/>
<dbReference type="OrthoDB" id="2440785at2759"/>
<comment type="caution">
    <text evidence="2">The sequence shown here is derived from an EMBL/GenBank/DDBJ whole genome shotgun (WGS) entry which is preliminary data.</text>
</comment>
<organism evidence="2 3">
    <name type="scientific">Glomus cerebriforme</name>
    <dbReference type="NCBI Taxonomy" id="658196"/>
    <lineage>
        <taxon>Eukaryota</taxon>
        <taxon>Fungi</taxon>
        <taxon>Fungi incertae sedis</taxon>
        <taxon>Mucoromycota</taxon>
        <taxon>Glomeromycotina</taxon>
        <taxon>Glomeromycetes</taxon>
        <taxon>Glomerales</taxon>
        <taxon>Glomeraceae</taxon>
        <taxon>Glomus</taxon>
    </lineage>
</organism>
<dbReference type="Proteomes" id="UP000265703">
    <property type="component" value="Unassembled WGS sequence"/>
</dbReference>
<reference evidence="2 3" key="1">
    <citation type="submission" date="2018-06" db="EMBL/GenBank/DDBJ databases">
        <title>Comparative genomics reveals the genomic features of Rhizophagus irregularis, R. cerebriforme, R. diaphanum and Gigaspora rosea, and their symbiotic lifestyle signature.</title>
        <authorList>
            <person name="Morin E."/>
            <person name="San Clemente H."/>
            <person name="Chen E.C.H."/>
            <person name="De La Providencia I."/>
            <person name="Hainaut M."/>
            <person name="Kuo A."/>
            <person name="Kohler A."/>
            <person name="Murat C."/>
            <person name="Tang N."/>
            <person name="Roy S."/>
            <person name="Loubradou J."/>
            <person name="Henrissat B."/>
            <person name="Grigoriev I.V."/>
            <person name="Corradi N."/>
            <person name="Roux C."/>
            <person name="Martin F.M."/>
        </authorList>
    </citation>
    <scope>NUCLEOTIDE SEQUENCE [LARGE SCALE GENOMIC DNA]</scope>
    <source>
        <strain evidence="2 3">DAOM 227022</strain>
    </source>
</reference>
<dbReference type="EMBL" id="QKYT01000198">
    <property type="protein sequence ID" value="RIA89952.1"/>
    <property type="molecule type" value="Genomic_DNA"/>
</dbReference>
<dbReference type="InterPro" id="IPR027417">
    <property type="entry name" value="P-loop_NTPase"/>
</dbReference>
<name>A0A397SWA2_9GLOM</name>
<evidence type="ECO:0000313" key="2">
    <source>
        <dbReference type="EMBL" id="RIA89952.1"/>
    </source>
</evidence>
<feature type="region of interest" description="Disordered" evidence="1">
    <location>
        <begin position="1"/>
        <end position="22"/>
    </location>
</feature>
<evidence type="ECO:0000256" key="1">
    <source>
        <dbReference type="SAM" id="MobiDB-lite"/>
    </source>
</evidence>
<dbReference type="CDD" id="cd18785">
    <property type="entry name" value="SF2_C"/>
    <property type="match status" value="1"/>
</dbReference>